<protein>
    <submittedName>
        <fullName evidence="1">Uncharacterized protein</fullName>
    </submittedName>
</protein>
<dbReference type="EMBL" id="JBHFFA010000008">
    <property type="protein sequence ID" value="KAL2607553.1"/>
    <property type="molecule type" value="Genomic_DNA"/>
</dbReference>
<evidence type="ECO:0000313" key="1">
    <source>
        <dbReference type="EMBL" id="KAL2607553.1"/>
    </source>
</evidence>
<dbReference type="AlphaFoldDB" id="A0ABD1XF35"/>
<dbReference type="Proteomes" id="UP001605036">
    <property type="component" value="Unassembled WGS sequence"/>
</dbReference>
<proteinExistence type="predicted"/>
<gene>
    <name evidence="1" type="ORF">R1flu_026126</name>
</gene>
<reference evidence="1 2" key="1">
    <citation type="submission" date="2024-09" db="EMBL/GenBank/DDBJ databases">
        <title>Chromosome-scale assembly of Riccia fluitans.</title>
        <authorList>
            <person name="Paukszto L."/>
            <person name="Sawicki J."/>
            <person name="Karawczyk K."/>
            <person name="Piernik-Szablinska J."/>
            <person name="Szczecinska M."/>
            <person name="Mazdziarz M."/>
        </authorList>
    </citation>
    <scope>NUCLEOTIDE SEQUENCE [LARGE SCALE GENOMIC DNA]</scope>
    <source>
        <strain evidence="1">Rf_01</strain>
        <tissue evidence="1">Aerial parts of the thallus</tissue>
    </source>
</reference>
<comment type="caution">
    <text evidence="1">The sequence shown here is derived from an EMBL/GenBank/DDBJ whole genome shotgun (WGS) entry which is preliminary data.</text>
</comment>
<accession>A0ABD1XF35</accession>
<organism evidence="1 2">
    <name type="scientific">Riccia fluitans</name>
    <dbReference type="NCBI Taxonomy" id="41844"/>
    <lineage>
        <taxon>Eukaryota</taxon>
        <taxon>Viridiplantae</taxon>
        <taxon>Streptophyta</taxon>
        <taxon>Embryophyta</taxon>
        <taxon>Marchantiophyta</taxon>
        <taxon>Marchantiopsida</taxon>
        <taxon>Marchantiidae</taxon>
        <taxon>Marchantiales</taxon>
        <taxon>Ricciaceae</taxon>
        <taxon>Riccia</taxon>
    </lineage>
</organism>
<name>A0ABD1XF35_9MARC</name>
<evidence type="ECO:0000313" key="2">
    <source>
        <dbReference type="Proteomes" id="UP001605036"/>
    </source>
</evidence>
<keyword evidence="2" id="KW-1185">Reference proteome</keyword>
<sequence length="111" mass="11977">MEGVSGLLTKVAEGNRRDRLGRVWFHGLHYQGPLSFETAVPRTMGVAVTNVIELRALILHMTTFPIALAGITKVLLFPVMPGSRSSPIKSSLDFLGILVQLNPSTTPGLVP</sequence>